<evidence type="ECO:0000313" key="2">
    <source>
        <dbReference type="EMBL" id="MBB3703047.1"/>
    </source>
</evidence>
<comment type="caution">
    <text evidence="2">The sequence shown here is derived from an EMBL/GenBank/DDBJ whole genome shotgun (WGS) entry which is preliminary data.</text>
</comment>
<proteinExistence type="predicted"/>
<dbReference type="PROSITE" id="PS50006">
    <property type="entry name" value="FHA_DOMAIN"/>
    <property type="match status" value="1"/>
</dbReference>
<organism evidence="2 3">
    <name type="scientific">Alloprevotella rava</name>
    <dbReference type="NCBI Taxonomy" id="671218"/>
    <lineage>
        <taxon>Bacteria</taxon>
        <taxon>Pseudomonadati</taxon>
        <taxon>Bacteroidota</taxon>
        <taxon>Bacteroidia</taxon>
        <taxon>Bacteroidales</taxon>
        <taxon>Prevotellaceae</taxon>
        <taxon>Alloprevotella</taxon>
    </lineage>
</organism>
<accession>A0A7W5UN39</accession>
<dbReference type="Pfam" id="PF00498">
    <property type="entry name" value="FHA"/>
    <property type="match status" value="1"/>
</dbReference>
<dbReference type="RefSeq" id="WP_183696988.1">
    <property type="nucleotide sequence ID" value="NZ_JACICA010000007.1"/>
</dbReference>
<reference evidence="2 3" key="1">
    <citation type="submission" date="2020-08" db="EMBL/GenBank/DDBJ databases">
        <title>Genomic Encyclopedia of Type Strains, Phase IV (KMG-IV): sequencing the most valuable type-strain genomes for metagenomic binning, comparative biology and taxonomic classification.</title>
        <authorList>
            <person name="Goeker M."/>
        </authorList>
    </citation>
    <scope>NUCLEOTIDE SEQUENCE [LARGE SCALE GENOMIC DNA]</scope>
    <source>
        <strain evidence="2 3">DSM 22548</strain>
    </source>
</reference>
<sequence length="168" mass="18747">MKRIRCPKCDTAISFDDKIYEPGRILVFGCPECQKQFKIRIPRANADKEEECPTFGMLTVLENDFQLKTDIPLYEGDNIIGRFVKGTNANAAFKTVDPSIDTTHCIVNVKPLKNGRTTITLRDAPSGTGTFLQGELLNDRERAFIENGSIINIGAATIILKLHTDDEE</sequence>
<dbReference type="CDD" id="cd00060">
    <property type="entry name" value="FHA"/>
    <property type="match status" value="1"/>
</dbReference>
<evidence type="ECO:0000313" key="3">
    <source>
        <dbReference type="Proteomes" id="UP000541425"/>
    </source>
</evidence>
<protein>
    <recommendedName>
        <fullName evidence="1">FHA domain-containing protein</fullName>
    </recommendedName>
</protein>
<gene>
    <name evidence="2" type="ORF">FHS60_001520</name>
</gene>
<evidence type="ECO:0000259" key="1">
    <source>
        <dbReference type="PROSITE" id="PS50006"/>
    </source>
</evidence>
<dbReference type="Gene3D" id="2.60.200.20">
    <property type="match status" value="1"/>
</dbReference>
<dbReference type="Proteomes" id="UP000541425">
    <property type="component" value="Unassembled WGS sequence"/>
</dbReference>
<dbReference type="InterPro" id="IPR008984">
    <property type="entry name" value="SMAD_FHA_dom_sf"/>
</dbReference>
<dbReference type="InterPro" id="IPR000253">
    <property type="entry name" value="FHA_dom"/>
</dbReference>
<dbReference type="AlphaFoldDB" id="A0A7W5UN39"/>
<name>A0A7W5UN39_9BACT</name>
<dbReference type="SUPFAM" id="SSF49879">
    <property type="entry name" value="SMAD/FHA domain"/>
    <property type="match status" value="1"/>
</dbReference>
<feature type="domain" description="FHA" evidence="1">
    <location>
        <begin position="78"/>
        <end position="137"/>
    </location>
</feature>
<dbReference type="EMBL" id="JACICA010000007">
    <property type="protein sequence ID" value="MBB3703047.1"/>
    <property type="molecule type" value="Genomic_DNA"/>
</dbReference>